<name>A0ABZ1EYI2_9ACTN</name>
<evidence type="ECO:0008006" key="4">
    <source>
        <dbReference type="Google" id="ProtNLM"/>
    </source>
</evidence>
<dbReference type="EMBL" id="CP109083">
    <property type="protein sequence ID" value="WSB09136.1"/>
    <property type="molecule type" value="Genomic_DNA"/>
</dbReference>
<sequence>MSYPPAPLTPEPLAFMDESESDQRTDPNTYLLAVTLVRPGTVDAVRSAMLSLRAPGQRKLHWHNESSRRRALVIEDVAALSAQHLIVVRDGRPGEASERRRRKCLARMVWELDLRGVTRLVGESREAKQNGRDMQTIAYLRANRTIGSALRLCHESGPREPLLWTADCVAGAYVAARTGTPGYFDTIRHAVQVIHITADDG</sequence>
<reference evidence="2 3" key="1">
    <citation type="submission" date="2022-10" db="EMBL/GenBank/DDBJ databases">
        <title>The complete genomes of actinobacterial strains from the NBC collection.</title>
        <authorList>
            <person name="Joergensen T.S."/>
            <person name="Alvarez Arevalo M."/>
            <person name="Sterndorff E.B."/>
            <person name="Faurdal D."/>
            <person name="Vuksanovic O."/>
            <person name="Mourched A.-S."/>
            <person name="Charusanti P."/>
            <person name="Shaw S."/>
            <person name="Blin K."/>
            <person name="Weber T."/>
        </authorList>
    </citation>
    <scope>NUCLEOTIDE SEQUENCE [LARGE SCALE GENOMIC DNA]</scope>
    <source>
        <strain evidence="2 3">NBC 01792</strain>
    </source>
</reference>
<feature type="compositionally biased region" description="Pro residues" evidence="1">
    <location>
        <begin position="1"/>
        <end position="10"/>
    </location>
</feature>
<evidence type="ECO:0000313" key="3">
    <source>
        <dbReference type="Proteomes" id="UP001356428"/>
    </source>
</evidence>
<evidence type="ECO:0000313" key="2">
    <source>
        <dbReference type="EMBL" id="WSB09136.1"/>
    </source>
</evidence>
<proteinExistence type="predicted"/>
<accession>A0ABZ1EYI2</accession>
<dbReference type="RefSeq" id="WP_326704573.1">
    <property type="nucleotide sequence ID" value="NZ_CP108861.1"/>
</dbReference>
<feature type="region of interest" description="Disordered" evidence="1">
    <location>
        <begin position="1"/>
        <end position="24"/>
    </location>
</feature>
<gene>
    <name evidence="2" type="ORF">OG849_18740</name>
</gene>
<dbReference type="Proteomes" id="UP001356428">
    <property type="component" value="Chromosome"/>
</dbReference>
<keyword evidence="3" id="KW-1185">Reference proteome</keyword>
<protein>
    <recommendedName>
        <fullName evidence="4">DUF3800 domain-containing protein</fullName>
    </recommendedName>
</protein>
<organism evidence="2 3">
    <name type="scientific">Streptomyces cyaneofuscatus</name>
    <dbReference type="NCBI Taxonomy" id="66883"/>
    <lineage>
        <taxon>Bacteria</taxon>
        <taxon>Bacillati</taxon>
        <taxon>Actinomycetota</taxon>
        <taxon>Actinomycetes</taxon>
        <taxon>Kitasatosporales</taxon>
        <taxon>Streptomycetaceae</taxon>
        <taxon>Streptomyces</taxon>
    </lineage>
</organism>
<evidence type="ECO:0000256" key="1">
    <source>
        <dbReference type="SAM" id="MobiDB-lite"/>
    </source>
</evidence>